<keyword evidence="5 7" id="KW-0472">Membrane</keyword>
<proteinExistence type="predicted"/>
<dbReference type="GO" id="GO:0005886">
    <property type="term" value="C:plasma membrane"/>
    <property type="evidence" value="ECO:0007669"/>
    <property type="project" value="UniProtKB-SubCell"/>
</dbReference>
<evidence type="ECO:0000313" key="9">
    <source>
        <dbReference type="EMBL" id="KAA0968482.1"/>
    </source>
</evidence>
<feature type="transmembrane region" description="Helical" evidence="7">
    <location>
        <begin position="289"/>
        <end position="311"/>
    </location>
</feature>
<gene>
    <name evidence="9" type="ORF">FPY71_16460</name>
</gene>
<evidence type="ECO:0000313" key="10">
    <source>
        <dbReference type="Proteomes" id="UP000324738"/>
    </source>
</evidence>
<dbReference type="PANTHER" id="PTHR43738">
    <property type="entry name" value="ABC TRANSPORTER, MEMBRANE PROTEIN"/>
    <property type="match status" value="1"/>
</dbReference>
<evidence type="ECO:0000256" key="1">
    <source>
        <dbReference type="ARBA" id="ARBA00004651"/>
    </source>
</evidence>
<dbReference type="Pfam" id="PF02687">
    <property type="entry name" value="FtsX"/>
    <property type="match status" value="1"/>
</dbReference>
<comment type="subcellular location">
    <subcellularLocation>
        <location evidence="1">Cell membrane</location>
        <topology evidence="1">Multi-pass membrane protein</topology>
    </subcellularLocation>
</comment>
<accession>A0A5B0DR59</accession>
<evidence type="ECO:0000256" key="2">
    <source>
        <dbReference type="ARBA" id="ARBA00022475"/>
    </source>
</evidence>
<organism evidence="9 10">
    <name type="scientific">Aureimonas fodinaquatilis</name>
    <dbReference type="NCBI Taxonomy" id="2565783"/>
    <lineage>
        <taxon>Bacteria</taxon>
        <taxon>Pseudomonadati</taxon>
        <taxon>Pseudomonadota</taxon>
        <taxon>Alphaproteobacteria</taxon>
        <taxon>Hyphomicrobiales</taxon>
        <taxon>Aurantimonadaceae</taxon>
        <taxon>Aureimonas</taxon>
    </lineage>
</organism>
<evidence type="ECO:0000259" key="8">
    <source>
        <dbReference type="Pfam" id="PF02687"/>
    </source>
</evidence>
<feature type="region of interest" description="Disordered" evidence="6">
    <location>
        <begin position="201"/>
        <end position="226"/>
    </location>
</feature>
<sequence length="416" mass="43751">MMGFIGADLRRHWAGSLVIVLLVALSVGLGVAVTLQERALRLGSARAADKFDIVVGAPGSDTQLVLSTVFLQPSPLPLVDGHVLHDLTQDQGVAMAAPVGFGDSYRDYPIVGTTTALVSVLAPQLAEGRSFATLGEAVIGSSVALSGSTVTPIHGAAGLPGEAHAEVEYTIVGRMPETGTVWDRAILVPIASVWAVHGMGEHNHDHDEHSHNEASHEDGHDHAGFDPAAPINESFSSYSAGVPAIVVRPTSIADAYRLRQSYRNGETQAVFPAEVLTRLYATLGDARTVLLAVTGVTQGIVAAALVLVAVLHIGQRRRQIGALRAFGAPAHAVFALIWGQLSILVLAGIALGLLLGWQGAQLMSSVFAAQNGMRLPIESHREDFRYVLLLVTFAGVIAAVPSVLVYRQSPAEALRS</sequence>
<evidence type="ECO:0000256" key="4">
    <source>
        <dbReference type="ARBA" id="ARBA00022989"/>
    </source>
</evidence>
<feature type="transmembrane region" description="Helical" evidence="7">
    <location>
        <begin position="332"/>
        <end position="357"/>
    </location>
</feature>
<protein>
    <submittedName>
        <fullName evidence="9">FtsX-like permease family protein</fullName>
    </submittedName>
</protein>
<evidence type="ECO:0000256" key="7">
    <source>
        <dbReference type="SAM" id="Phobius"/>
    </source>
</evidence>
<keyword evidence="4 7" id="KW-1133">Transmembrane helix</keyword>
<evidence type="ECO:0000256" key="3">
    <source>
        <dbReference type="ARBA" id="ARBA00022692"/>
    </source>
</evidence>
<feature type="compositionally biased region" description="Basic and acidic residues" evidence="6">
    <location>
        <begin position="201"/>
        <end position="224"/>
    </location>
</feature>
<dbReference type="RefSeq" id="WP_149301431.1">
    <property type="nucleotide sequence ID" value="NZ_VTWH01000005.1"/>
</dbReference>
<dbReference type="Proteomes" id="UP000324738">
    <property type="component" value="Unassembled WGS sequence"/>
</dbReference>
<dbReference type="PANTHER" id="PTHR43738:SF2">
    <property type="entry name" value="ABC TRANSPORTER PERMEASE"/>
    <property type="match status" value="1"/>
</dbReference>
<dbReference type="AlphaFoldDB" id="A0A5B0DR59"/>
<reference evidence="9 10" key="1">
    <citation type="submission" date="2019-08" db="EMBL/GenBank/DDBJ databases">
        <title>Aureimonas fodiniaquatilis sp. nov., isolated from a coal mine wastewater.</title>
        <authorList>
            <person name="Kim W."/>
        </authorList>
    </citation>
    <scope>NUCLEOTIDE SEQUENCE [LARGE SCALE GENOMIC DNA]</scope>
    <source>
        <strain evidence="9 10">CAU 1482</strain>
    </source>
</reference>
<keyword evidence="2" id="KW-1003">Cell membrane</keyword>
<keyword evidence="10" id="KW-1185">Reference proteome</keyword>
<evidence type="ECO:0000256" key="6">
    <source>
        <dbReference type="SAM" id="MobiDB-lite"/>
    </source>
</evidence>
<comment type="caution">
    <text evidence="9">The sequence shown here is derived from an EMBL/GenBank/DDBJ whole genome shotgun (WGS) entry which is preliminary data.</text>
</comment>
<feature type="transmembrane region" description="Helical" evidence="7">
    <location>
        <begin position="384"/>
        <end position="406"/>
    </location>
</feature>
<dbReference type="EMBL" id="VTWH01000005">
    <property type="protein sequence ID" value="KAA0968482.1"/>
    <property type="molecule type" value="Genomic_DNA"/>
</dbReference>
<evidence type="ECO:0000256" key="5">
    <source>
        <dbReference type="ARBA" id="ARBA00023136"/>
    </source>
</evidence>
<feature type="domain" description="ABC3 transporter permease C-terminal" evidence="8">
    <location>
        <begin position="300"/>
        <end position="407"/>
    </location>
</feature>
<dbReference type="InterPro" id="IPR051125">
    <property type="entry name" value="ABC-4/HrtB_transporter"/>
</dbReference>
<dbReference type="InterPro" id="IPR003838">
    <property type="entry name" value="ABC3_permease_C"/>
</dbReference>
<dbReference type="OrthoDB" id="9784014at2"/>
<keyword evidence="3 7" id="KW-0812">Transmembrane</keyword>
<name>A0A5B0DR59_9HYPH</name>